<dbReference type="EnsemblProtists" id="EKX36540">
    <property type="protein sequence ID" value="EKX36540"/>
    <property type="gene ID" value="GUITHDRAFT_117320"/>
</dbReference>
<evidence type="ECO:0000313" key="2">
    <source>
        <dbReference type="EnsemblProtists" id="EKX36540"/>
    </source>
</evidence>
<dbReference type="KEGG" id="gtt:GUITHDRAFT_117320"/>
<name>L1IL65_GUITC</name>
<dbReference type="RefSeq" id="XP_005823520.1">
    <property type="nucleotide sequence ID" value="XM_005823463.1"/>
</dbReference>
<protein>
    <submittedName>
        <fullName evidence="1 2">Uncharacterized protein</fullName>
    </submittedName>
</protein>
<organism evidence="1">
    <name type="scientific">Guillardia theta (strain CCMP2712)</name>
    <name type="common">Cryptophyte</name>
    <dbReference type="NCBI Taxonomy" id="905079"/>
    <lineage>
        <taxon>Eukaryota</taxon>
        <taxon>Cryptophyceae</taxon>
        <taxon>Pyrenomonadales</taxon>
        <taxon>Geminigeraceae</taxon>
        <taxon>Guillardia</taxon>
    </lineage>
</organism>
<gene>
    <name evidence="1" type="ORF">GUITHDRAFT_117320</name>
</gene>
<sequence length="302" mass="34629">MMHRISPFRALDPFAPVVARANVSDQGMNASLNPAVLQGNHLTQNRECFEIGQTQCPSSLPFGFPDHHQCLTLGKPDDSMGFIDWSKKRFTIVNSMENAITDHLKSNRASMPETRQSSCCYDMTAECILKMKEVDANLALERLVQEKLGIEMKQNARNRIMDLMKLLHVLEQHGIVRLIRSVDDEQSILGFSEMQVKDLNEFNQAIRNMVAYDENRCWLVNGRKDIKEPTGPVYELLRQIGVKPMKGTRGPRNGDPGKRDFMYSYRYIYDKDSMKKNCNRLRKGYIGRALGEDQDMAMQEDD</sequence>
<dbReference type="Proteomes" id="UP000011087">
    <property type="component" value="Unassembled WGS sequence"/>
</dbReference>
<dbReference type="EMBL" id="JH993072">
    <property type="protein sequence ID" value="EKX36540.1"/>
    <property type="molecule type" value="Genomic_DNA"/>
</dbReference>
<reference evidence="2" key="3">
    <citation type="submission" date="2015-06" db="UniProtKB">
        <authorList>
            <consortium name="EnsemblProtists"/>
        </authorList>
    </citation>
    <scope>IDENTIFICATION</scope>
</reference>
<dbReference type="AlphaFoldDB" id="L1IL65"/>
<proteinExistence type="predicted"/>
<dbReference type="GeneID" id="17293285"/>
<keyword evidence="3" id="KW-1185">Reference proteome</keyword>
<reference evidence="3" key="2">
    <citation type="submission" date="2012-11" db="EMBL/GenBank/DDBJ databases">
        <authorList>
            <person name="Kuo A."/>
            <person name="Curtis B.A."/>
            <person name="Tanifuji G."/>
            <person name="Burki F."/>
            <person name="Gruber A."/>
            <person name="Irimia M."/>
            <person name="Maruyama S."/>
            <person name="Arias M.C."/>
            <person name="Ball S.G."/>
            <person name="Gile G.H."/>
            <person name="Hirakawa Y."/>
            <person name="Hopkins J.F."/>
            <person name="Rensing S.A."/>
            <person name="Schmutz J."/>
            <person name="Symeonidi A."/>
            <person name="Elias M."/>
            <person name="Eveleigh R.J."/>
            <person name="Herman E.K."/>
            <person name="Klute M.J."/>
            <person name="Nakayama T."/>
            <person name="Obornik M."/>
            <person name="Reyes-Prieto A."/>
            <person name="Armbrust E.V."/>
            <person name="Aves S.J."/>
            <person name="Beiko R.G."/>
            <person name="Coutinho P."/>
            <person name="Dacks J.B."/>
            <person name="Durnford D.G."/>
            <person name="Fast N.M."/>
            <person name="Green B.R."/>
            <person name="Grisdale C."/>
            <person name="Hempe F."/>
            <person name="Henrissat B."/>
            <person name="Hoppner M.P."/>
            <person name="Ishida K.-I."/>
            <person name="Kim E."/>
            <person name="Koreny L."/>
            <person name="Kroth P.G."/>
            <person name="Liu Y."/>
            <person name="Malik S.-B."/>
            <person name="Maier U.G."/>
            <person name="McRose D."/>
            <person name="Mock T."/>
            <person name="Neilson J.A."/>
            <person name="Onodera N.T."/>
            <person name="Poole A.M."/>
            <person name="Pritham E.J."/>
            <person name="Richards T.A."/>
            <person name="Rocap G."/>
            <person name="Roy S.W."/>
            <person name="Sarai C."/>
            <person name="Schaack S."/>
            <person name="Shirato S."/>
            <person name="Slamovits C.H."/>
            <person name="Spencer D.F."/>
            <person name="Suzuki S."/>
            <person name="Worden A.Z."/>
            <person name="Zauner S."/>
            <person name="Barry K."/>
            <person name="Bell C."/>
            <person name="Bharti A.K."/>
            <person name="Crow J.A."/>
            <person name="Grimwood J."/>
            <person name="Kramer R."/>
            <person name="Lindquist E."/>
            <person name="Lucas S."/>
            <person name="Salamov A."/>
            <person name="McFadden G.I."/>
            <person name="Lane C.E."/>
            <person name="Keeling P.J."/>
            <person name="Gray M.W."/>
            <person name="Grigoriev I.V."/>
            <person name="Archibald J.M."/>
        </authorList>
    </citation>
    <scope>NUCLEOTIDE SEQUENCE</scope>
    <source>
        <strain evidence="3">CCMP2712</strain>
    </source>
</reference>
<evidence type="ECO:0000313" key="3">
    <source>
        <dbReference type="Proteomes" id="UP000011087"/>
    </source>
</evidence>
<dbReference type="HOGENOM" id="CLU_922694_0_0_1"/>
<dbReference type="PaxDb" id="55529-EKX36540"/>
<evidence type="ECO:0000313" key="1">
    <source>
        <dbReference type="EMBL" id="EKX36540.1"/>
    </source>
</evidence>
<accession>L1IL65</accession>
<reference evidence="1 3" key="1">
    <citation type="journal article" date="2012" name="Nature">
        <title>Algal genomes reveal evolutionary mosaicism and the fate of nucleomorphs.</title>
        <authorList>
            <consortium name="DOE Joint Genome Institute"/>
            <person name="Curtis B.A."/>
            <person name="Tanifuji G."/>
            <person name="Burki F."/>
            <person name="Gruber A."/>
            <person name="Irimia M."/>
            <person name="Maruyama S."/>
            <person name="Arias M.C."/>
            <person name="Ball S.G."/>
            <person name="Gile G.H."/>
            <person name="Hirakawa Y."/>
            <person name="Hopkins J.F."/>
            <person name="Kuo A."/>
            <person name="Rensing S.A."/>
            <person name="Schmutz J."/>
            <person name="Symeonidi A."/>
            <person name="Elias M."/>
            <person name="Eveleigh R.J."/>
            <person name="Herman E.K."/>
            <person name="Klute M.J."/>
            <person name="Nakayama T."/>
            <person name="Obornik M."/>
            <person name="Reyes-Prieto A."/>
            <person name="Armbrust E.V."/>
            <person name="Aves S.J."/>
            <person name="Beiko R.G."/>
            <person name="Coutinho P."/>
            <person name="Dacks J.B."/>
            <person name="Durnford D.G."/>
            <person name="Fast N.M."/>
            <person name="Green B.R."/>
            <person name="Grisdale C.J."/>
            <person name="Hempel F."/>
            <person name="Henrissat B."/>
            <person name="Hoppner M.P."/>
            <person name="Ishida K."/>
            <person name="Kim E."/>
            <person name="Koreny L."/>
            <person name="Kroth P.G."/>
            <person name="Liu Y."/>
            <person name="Malik S.B."/>
            <person name="Maier U.G."/>
            <person name="McRose D."/>
            <person name="Mock T."/>
            <person name="Neilson J.A."/>
            <person name="Onodera N.T."/>
            <person name="Poole A.M."/>
            <person name="Pritham E.J."/>
            <person name="Richards T.A."/>
            <person name="Rocap G."/>
            <person name="Roy S.W."/>
            <person name="Sarai C."/>
            <person name="Schaack S."/>
            <person name="Shirato S."/>
            <person name="Slamovits C.H."/>
            <person name="Spencer D.F."/>
            <person name="Suzuki S."/>
            <person name="Worden A.Z."/>
            <person name="Zauner S."/>
            <person name="Barry K."/>
            <person name="Bell C."/>
            <person name="Bharti A.K."/>
            <person name="Crow J.A."/>
            <person name="Grimwood J."/>
            <person name="Kramer R."/>
            <person name="Lindquist E."/>
            <person name="Lucas S."/>
            <person name="Salamov A."/>
            <person name="McFadden G.I."/>
            <person name="Lane C.E."/>
            <person name="Keeling P.J."/>
            <person name="Gray M.W."/>
            <person name="Grigoriev I.V."/>
            <person name="Archibald J.M."/>
        </authorList>
    </citation>
    <scope>NUCLEOTIDE SEQUENCE</scope>
    <source>
        <strain evidence="1 3">CCMP2712</strain>
    </source>
</reference>